<keyword evidence="1" id="KW-0472">Membrane</keyword>
<gene>
    <name evidence="3" type="ORF">CARN1_1311</name>
</gene>
<feature type="transmembrane region" description="Helical" evidence="1">
    <location>
        <begin position="204"/>
        <end position="223"/>
    </location>
</feature>
<feature type="transmembrane region" description="Helical" evidence="1">
    <location>
        <begin position="258"/>
        <end position="276"/>
    </location>
</feature>
<feature type="transmembrane region" description="Helical" evidence="1">
    <location>
        <begin position="87"/>
        <end position="108"/>
    </location>
</feature>
<dbReference type="InterPro" id="IPR000620">
    <property type="entry name" value="EamA_dom"/>
</dbReference>
<feature type="transmembrane region" description="Helical" evidence="1">
    <location>
        <begin position="60"/>
        <end position="81"/>
    </location>
</feature>
<feature type="transmembrane region" description="Helical" evidence="1">
    <location>
        <begin position="26"/>
        <end position="48"/>
    </location>
</feature>
<feature type="transmembrane region" description="Helical" evidence="1">
    <location>
        <begin position="230"/>
        <end position="252"/>
    </location>
</feature>
<feature type="transmembrane region" description="Helical" evidence="1">
    <location>
        <begin position="115"/>
        <end position="134"/>
    </location>
</feature>
<dbReference type="SUPFAM" id="SSF103481">
    <property type="entry name" value="Multidrug resistance efflux transporter EmrE"/>
    <property type="match status" value="2"/>
</dbReference>
<comment type="caution">
    <text evidence="3">The sequence shown here is derived from an EMBL/GenBank/DDBJ whole genome shotgun (WGS) entry which is preliminary data.</text>
</comment>
<accession>E6PFQ7</accession>
<evidence type="ECO:0000259" key="2">
    <source>
        <dbReference type="Pfam" id="PF00892"/>
    </source>
</evidence>
<dbReference type="AlphaFoldDB" id="E6PFQ7"/>
<evidence type="ECO:0000313" key="3">
    <source>
        <dbReference type="EMBL" id="CBH75294.1"/>
    </source>
</evidence>
<organism evidence="3">
    <name type="scientific">mine drainage metagenome</name>
    <dbReference type="NCBI Taxonomy" id="410659"/>
    <lineage>
        <taxon>unclassified sequences</taxon>
        <taxon>metagenomes</taxon>
        <taxon>ecological metagenomes</taxon>
    </lineage>
</organism>
<protein>
    <recommendedName>
        <fullName evidence="2">EamA domain-containing protein</fullName>
    </recommendedName>
</protein>
<dbReference type="EMBL" id="CABL01000008">
    <property type="protein sequence ID" value="CBH75294.1"/>
    <property type="molecule type" value="Genomic_DNA"/>
</dbReference>
<proteinExistence type="predicted"/>
<evidence type="ECO:0000256" key="1">
    <source>
        <dbReference type="SAM" id="Phobius"/>
    </source>
</evidence>
<dbReference type="InterPro" id="IPR037185">
    <property type="entry name" value="EmrE-like"/>
</dbReference>
<name>E6PFQ7_9ZZZZ</name>
<dbReference type="Pfam" id="PF00892">
    <property type="entry name" value="EamA"/>
    <property type="match status" value="1"/>
</dbReference>
<sequence>MGVLLALVAAAAYGSADFLGGIAARRAALLAVALAAQAVGLLVILLALAAHREAFEAASLAWGALAGLAGAAGIALLYHALSIGRMGVVSPVTALLAAAVPVIFGLATGERPSPIVYGGLALAAAAIVAISASFNSGGAREFSTAGLREALLSGIAFGAFFTLLGMARNGAPLFALLGSRLASVGLLGSIVLATRTSLRMNGTLWIVVLGGALDMAANLLYLFAARIDGLAISAVLTSLYPASTVLLAAIVLRERLSRIQWAGVLCALVAVAMIAAG</sequence>
<feature type="transmembrane region" description="Helical" evidence="1">
    <location>
        <begin position="146"/>
        <end position="166"/>
    </location>
</feature>
<keyword evidence="1" id="KW-0812">Transmembrane</keyword>
<reference evidence="3" key="1">
    <citation type="submission" date="2009-10" db="EMBL/GenBank/DDBJ databases">
        <title>Diversity of trophic interactions inside an arsenic-rich microbial ecosystem.</title>
        <authorList>
            <person name="Bertin P.N."/>
            <person name="Heinrich-Salmeron A."/>
            <person name="Pelletier E."/>
            <person name="Goulhen-Chollet F."/>
            <person name="Arsene-Ploetze F."/>
            <person name="Gallien S."/>
            <person name="Calteau A."/>
            <person name="Vallenet D."/>
            <person name="Casiot C."/>
            <person name="Chane-Woon-Ming B."/>
            <person name="Giloteaux L."/>
            <person name="Barakat M."/>
            <person name="Bonnefoy V."/>
            <person name="Bruneel O."/>
            <person name="Chandler M."/>
            <person name="Cleiss J."/>
            <person name="Duran R."/>
            <person name="Elbaz-Poulichet F."/>
            <person name="Fonknechten N."/>
            <person name="Lauga B."/>
            <person name="Mornico D."/>
            <person name="Ortet P."/>
            <person name="Schaeffer C."/>
            <person name="Siguier P."/>
            <person name="Alexander Thil Smith A."/>
            <person name="Van Dorsselaer A."/>
            <person name="Weissenbach J."/>
            <person name="Medigue C."/>
            <person name="Le Paslier D."/>
        </authorList>
    </citation>
    <scope>NUCLEOTIDE SEQUENCE</scope>
</reference>
<dbReference type="GO" id="GO:0016020">
    <property type="term" value="C:membrane"/>
    <property type="evidence" value="ECO:0007669"/>
    <property type="project" value="InterPro"/>
</dbReference>
<keyword evidence="1" id="KW-1133">Transmembrane helix</keyword>
<feature type="transmembrane region" description="Helical" evidence="1">
    <location>
        <begin position="173"/>
        <end position="192"/>
    </location>
</feature>
<feature type="domain" description="EamA" evidence="2">
    <location>
        <begin position="150"/>
        <end position="274"/>
    </location>
</feature>